<dbReference type="KEGG" id="pbap:Pla133_29890"/>
<dbReference type="Pfam" id="PF09844">
    <property type="entry name" value="DUF2071"/>
    <property type="match status" value="1"/>
</dbReference>
<organism evidence="1 2">
    <name type="scientific">Engelhardtia mirabilis</name>
    <dbReference type="NCBI Taxonomy" id="2528011"/>
    <lineage>
        <taxon>Bacteria</taxon>
        <taxon>Pseudomonadati</taxon>
        <taxon>Planctomycetota</taxon>
        <taxon>Planctomycetia</taxon>
        <taxon>Planctomycetia incertae sedis</taxon>
        <taxon>Engelhardtia</taxon>
    </lineage>
</organism>
<gene>
    <name evidence="1" type="ORF">Pla133_29890</name>
</gene>
<dbReference type="PANTHER" id="PTHR39186:SF1">
    <property type="entry name" value="DUF2071 DOMAIN-CONTAINING PROTEIN"/>
    <property type="match status" value="1"/>
</dbReference>
<keyword evidence="2" id="KW-1185">Reference proteome</keyword>
<sequence length="96" mass="10794">MSFAGRYRPTGPVQLAESGSLEHWLTERYCLYSADSHGVIYRSEIHHEPWPLQVGEAEVLVNLTTSQIGLQLPDTAPLVHFARRLDVVAWLIDPIA</sequence>
<dbReference type="EMBL" id="CP036287">
    <property type="protein sequence ID" value="QDU67900.1"/>
    <property type="molecule type" value="Genomic_DNA"/>
</dbReference>
<dbReference type="InterPro" id="IPR018644">
    <property type="entry name" value="DUF2071"/>
</dbReference>
<dbReference type="Proteomes" id="UP000316921">
    <property type="component" value="Chromosome"/>
</dbReference>
<dbReference type="PANTHER" id="PTHR39186">
    <property type="entry name" value="DUF2071 FAMILY PROTEIN"/>
    <property type="match status" value="1"/>
</dbReference>
<name>A0A518BLQ3_9BACT</name>
<dbReference type="AlphaFoldDB" id="A0A518BLQ3"/>
<evidence type="ECO:0000313" key="1">
    <source>
        <dbReference type="EMBL" id="QDU67900.1"/>
    </source>
</evidence>
<protein>
    <submittedName>
        <fullName evidence="1">Uncharacterized protein</fullName>
    </submittedName>
</protein>
<accession>A0A518BLQ3</accession>
<proteinExistence type="predicted"/>
<evidence type="ECO:0000313" key="2">
    <source>
        <dbReference type="Proteomes" id="UP000316921"/>
    </source>
</evidence>
<reference evidence="1 2" key="1">
    <citation type="submission" date="2019-02" db="EMBL/GenBank/DDBJ databases">
        <title>Deep-cultivation of Planctomycetes and their phenomic and genomic characterization uncovers novel biology.</title>
        <authorList>
            <person name="Wiegand S."/>
            <person name="Jogler M."/>
            <person name="Boedeker C."/>
            <person name="Pinto D."/>
            <person name="Vollmers J."/>
            <person name="Rivas-Marin E."/>
            <person name="Kohn T."/>
            <person name="Peeters S.H."/>
            <person name="Heuer A."/>
            <person name="Rast P."/>
            <person name="Oberbeckmann S."/>
            <person name="Bunk B."/>
            <person name="Jeske O."/>
            <person name="Meyerdierks A."/>
            <person name="Storesund J.E."/>
            <person name="Kallscheuer N."/>
            <person name="Luecker S."/>
            <person name="Lage O.M."/>
            <person name="Pohl T."/>
            <person name="Merkel B.J."/>
            <person name="Hornburger P."/>
            <person name="Mueller R.-W."/>
            <person name="Bruemmer F."/>
            <person name="Labrenz M."/>
            <person name="Spormann A.M."/>
            <person name="Op den Camp H."/>
            <person name="Overmann J."/>
            <person name="Amann R."/>
            <person name="Jetten M.S.M."/>
            <person name="Mascher T."/>
            <person name="Medema M.H."/>
            <person name="Devos D.P."/>
            <person name="Kaster A.-K."/>
            <person name="Ovreas L."/>
            <person name="Rohde M."/>
            <person name="Galperin M.Y."/>
            <person name="Jogler C."/>
        </authorList>
    </citation>
    <scope>NUCLEOTIDE SEQUENCE [LARGE SCALE GENOMIC DNA]</scope>
    <source>
        <strain evidence="1 2">Pla133</strain>
    </source>
</reference>